<reference evidence="2 3" key="1">
    <citation type="journal article" date="2011" name="J. Bacteriol.">
        <title>Complete genome sequence of seawater bacterium Glaciecola nitratireducens FR1064T.</title>
        <authorList>
            <person name="Bian F."/>
            <person name="Qin Q.L."/>
            <person name="Xie B.B."/>
            <person name="Shu Y.L."/>
            <person name="Zhang X.Y."/>
            <person name="Yu Y."/>
            <person name="Chen B."/>
            <person name="Chen X.L."/>
            <person name="Zhou B.C."/>
            <person name="Zhang Y.Z."/>
        </authorList>
    </citation>
    <scope>NUCLEOTIDE SEQUENCE [LARGE SCALE GENOMIC DNA]</scope>
    <source>
        <strain evidence="3">JCM 12485 / KCTC 12276 / FR1064</strain>
    </source>
</reference>
<evidence type="ECO:0000313" key="2">
    <source>
        <dbReference type="EMBL" id="AEP30271.1"/>
    </source>
</evidence>
<evidence type="ECO:0000256" key="1">
    <source>
        <dbReference type="SAM" id="Phobius"/>
    </source>
</evidence>
<evidence type="ECO:0000313" key="3">
    <source>
        <dbReference type="Proteomes" id="UP000009282"/>
    </source>
</evidence>
<gene>
    <name evidence="2" type="ordered locus">GNIT_2168</name>
</gene>
<feature type="transmembrane region" description="Helical" evidence="1">
    <location>
        <begin position="20"/>
        <end position="40"/>
    </location>
</feature>
<proteinExistence type="predicted"/>
<organism evidence="2 3">
    <name type="scientific">Glaciecola nitratireducens (strain JCM 12485 / KCTC 12276 / FR1064)</name>
    <dbReference type="NCBI Taxonomy" id="1085623"/>
    <lineage>
        <taxon>Bacteria</taxon>
        <taxon>Pseudomonadati</taxon>
        <taxon>Pseudomonadota</taxon>
        <taxon>Gammaproteobacteria</taxon>
        <taxon>Alteromonadales</taxon>
        <taxon>Alteromonadaceae</taxon>
        <taxon>Brumicola</taxon>
    </lineage>
</organism>
<keyword evidence="1" id="KW-1133">Transmembrane helix</keyword>
<accession>G4QHP4</accession>
<keyword evidence="3" id="KW-1185">Reference proteome</keyword>
<dbReference type="HOGENOM" id="CLU_3252181_0_0_6"/>
<dbReference type="STRING" id="1085623.GNIT_2168"/>
<protein>
    <submittedName>
        <fullName evidence="2">Uncharacterized protein</fullName>
    </submittedName>
</protein>
<dbReference type="EMBL" id="CP003060">
    <property type="protein sequence ID" value="AEP30271.1"/>
    <property type="molecule type" value="Genomic_DNA"/>
</dbReference>
<sequence>MLKVRRFAKKLCEKHFFDAFHVFFGNISISLLFPLLPLILGG</sequence>
<keyword evidence="1" id="KW-0812">Transmembrane</keyword>
<keyword evidence="1" id="KW-0472">Membrane</keyword>
<dbReference type="KEGG" id="gni:GNIT_2168"/>
<dbReference type="AlphaFoldDB" id="G4QHP4"/>
<name>G4QHP4_GLANF</name>
<dbReference type="Proteomes" id="UP000009282">
    <property type="component" value="Chromosome"/>
</dbReference>